<sequence length="135" mass="13587">MMPASAQTTTEPVTPTTPGAVDSTVDSADSEGTTPGSTVPGETSPDPVTPAAPSNFDQTAPGTVSPDATAPSETYADPAASDTTATAGEDDDSSWGWLGLLGLLGLSGLAKRKRSTPVYTTEDRVVDHPSAGPRI</sequence>
<gene>
    <name evidence="2" type="ORF">NC992_20820</name>
</gene>
<feature type="compositionally biased region" description="Polar residues" evidence="1">
    <location>
        <begin position="24"/>
        <end position="41"/>
    </location>
</feature>
<name>A0ABV0K9W2_9CYAN</name>
<dbReference type="Proteomes" id="UP001482513">
    <property type="component" value="Unassembled WGS sequence"/>
</dbReference>
<evidence type="ECO:0000256" key="1">
    <source>
        <dbReference type="SAM" id="MobiDB-lite"/>
    </source>
</evidence>
<feature type="compositionally biased region" description="Low complexity" evidence="1">
    <location>
        <begin position="8"/>
        <end position="18"/>
    </location>
</feature>
<reference evidence="2 3" key="1">
    <citation type="submission" date="2022-04" db="EMBL/GenBank/DDBJ databases">
        <title>Positive selection, recombination, and allopatry shape intraspecific diversity of widespread and dominant cyanobacteria.</title>
        <authorList>
            <person name="Wei J."/>
            <person name="Shu W."/>
            <person name="Hu C."/>
        </authorList>
    </citation>
    <scope>NUCLEOTIDE SEQUENCE [LARGE SCALE GENOMIC DNA]</scope>
    <source>
        <strain evidence="2 3">DQ-A4</strain>
    </source>
</reference>
<evidence type="ECO:0000313" key="3">
    <source>
        <dbReference type="Proteomes" id="UP001482513"/>
    </source>
</evidence>
<accession>A0ABV0K9W2</accession>
<keyword evidence="3" id="KW-1185">Reference proteome</keyword>
<organism evidence="2 3">
    <name type="scientific">Leptolyngbya subtilissima DQ-A4</name>
    <dbReference type="NCBI Taxonomy" id="2933933"/>
    <lineage>
        <taxon>Bacteria</taxon>
        <taxon>Bacillati</taxon>
        <taxon>Cyanobacteriota</taxon>
        <taxon>Cyanophyceae</taxon>
        <taxon>Leptolyngbyales</taxon>
        <taxon>Leptolyngbyaceae</taxon>
        <taxon>Leptolyngbya group</taxon>
        <taxon>Leptolyngbya</taxon>
    </lineage>
</organism>
<protein>
    <submittedName>
        <fullName evidence="2">WGxxGxxG-CTERM domain-containing protein</fullName>
    </submittedName>
</protein>
<evidence type="ECO:0000313" key="2">
    <source>
        <dbReference type="EMBL" id="MEP0949336.1"/>
    </source>
</evidence>
<comment type="caution">
    <text evidence="2">The sequence shown here is derived from an EMBL/GenBank/DDBJ whole genome shotgun (WGS) entry which is preliminary data.</text>
</comment>
<feature type="region of interest" description="Disordered" evidence="1">
    <location>
        <begin position="111"/>
        <end position="135"/>
    </location>
</feature>
<proteinExistence type="predicted"/>
<dbReference type="NCBIfam" id="NF038039">
    <property type="entry name" value="WGxxGxxG-CTERM"/>
    <property type="match status" value="1"/>
</dbReference>
<dbReference type="NCBIfam" id="NF041742">
    <property type="entry name" value="WGxxGxxG_fam"/>
    <property type="match status" value="1"/>
</dbReference>
<dbReference type="EMBL" id="JAMPKX010000011">
    <property type="protein sequence ID" value="MEP0949336.1"/>
    <property type="molecule type" value="Genomic_DNA"/>
</dbReference>
<feature type="compositionally biased region" description="Low complexity" evidence="1">
    <location>
        <begin position="74"/>
        <end position="87"/>
    </location>
</feature>
<dbReference type="NCBIfam" id="TIGR01167">
    <property type="entry name" value="LPXTG_anchor"/>
    <property type="match status" value="1"/>
</dbReference>
<feature type="region of interest" description="Disordered" evidence="1">
    <location>
        <begin position="1"/>
        <end position="95"/>
    </location>
</feature>